<accession>A0A391P1L7</accession>
<evidence type="ECO:0000259" key="3">
    <source>
        <dbReference type="Pfam" id="PF03358"/>
    </source>
</evidence>
<comment type="caution">
    <text evidence="4">The sequence shown here is derived from an EMBL/GenBank/DDBJ whole genome shotgun (WGS) entry which is preliminary data.</text>
</comment>
<dbReference type="EMBL" id="BHGK01000001">
    <property type="protein sequence ID" value="GCA67325.1"/>
    <property type="molecule type" value="Genomic_DNA"/>
</dbReference>
<proteinExistence type="predicted"/>
<name>A0A391P1L7_9FIRM</name>
<keyword evidence="5" id="KW-1185">Reference proteome</keyword>
<dbReference type="AlphaFoldDB" id="A0A391P1L7"/>
<dbReference type="Pfam" id="PF03358">
    <property type="entry name" value="FMN_red"/>
    <property type="match status" value="1"/>
</dbReference>
<dbReference type="SUPFAM" id="SSF52218">
    <property type="entry name" value="Flavoproteins"/>
    <property type="match status" value="1"/>
</dbReference>
<reference evidence="5" key="1">
    <citation type="submission" date="2018-09" db="EMBL/GenBank/DDBJ databases">
        <title>Draft Genome Sequence of Mediterraneibacter sp. KCTC 15684.</title>
        <authorList>
            <person name="Kim J.S."/>
            <person name="Han K.I."/>
            <person name="Suh M.K."/>
            <person name="Lee K.C."/>
            <person name="Eom M.K."/>
            <person name="Lee J.H."/>
            <person name="Park S.H."/>
            <person name="Kang S.W."/>
            <person name="Park J.E."/>
            <person name="Oh B.S."/>
            <person name="Yu S.Y."/>
            <person name="Choi S.H."/>
            <person name="Lee D.H."/>
            <person name="Yoon H."/>
            <person name="Kim B."/>
            <person name="Yang S.J."/>
            <person name="Lee J.S."/>
        </authorList>
    </citation>
    <scope>NUCLEOTIDE SEQUENCE [LARGE SCALE GENOMIC DNA]</scope>
    <source>
        <strain evidence="5">KCTC 15684</strain>
    </source>
</reference>
<evidence type="ECO:0000313" key="4">
    <source>
        <dbReference type="EMBL" id="GCA67325.1"/>
    </source>
</evidence>
<gene>
    <name evidence="4" type="ORF">KGMB01110_17610</name>
</gene>
<evidence type="ECO:0000256" key="2">
    <source>
        <dbReference type="ARBA" id="ARBA00022643"/>
    </source>
</evidence>
<keyword evidence="1" id="KW-0285">Flavoprotein</keyword>
<dbReference type="PANTHER" id="PTHR43278">
    <property type="entry name" value="NAD(P)H-DEPENDENT FMN-CONTAINING OXIDOREDUCTASE YWQN-RELATED"/>
    <property type="match status" value="1"/>
</dbReference>
<keyword evidence="2" id="KW-0288">FMN</keyword>
<dbReference type="InterPro" id="IPR029039">
    <property type="entry name" value="Flavoprotein-like_sf"/>
</dbReference>
<dbReference type="RefSeq" id="WP_117604034.1">
    <property type="nucleotide sequence ID" value="NZ_BHGK01000001.1"/>
</dbReference>
<organism evidence="4 5">
    <name type="scientific">Mediterraneibacter butyricigenes</name>
    <dbReference type="NCBI Taxonomy" id="2316025"/>
    <lineage>
        <taxon>Bacteria</taxon>
        <taxon>Bacillati</taxon>
        <taxon>Bacillota</taxon>
        <taxon>Clostridia</taxon>
        <taxon>Lachnospirales</taxon>
        <taxon>Lachnospiraceae</taxon>
        <taxon>Mediterraneibacter</taxon>
    </lineage>
</organism>
<dbReference type="Proteomes" id="UP000265643">
    <property type="component" value="Unassembled WGS sequence"/>
</dbReference>
<evidence type="ECO:0000256" key="1">
    <source>
        <dbReference type="ARBA" id="ARBA00022630"/>
    </source>
</evidence>
<sequence>MSKPLHVLLLNGSPRANGNTSIALKELENIFHTQGVETETVLLGNQDIRGCIACYSCKKNGKCIFDDIVNELAPKFEASDGLVIASPVYFASANATLIACLDRLFYSTSFDKTMKVGASVVCARRGGCSAAFDELNKFFTVSNMPVVSSQYWNSVHGRDMGEAVMDEEGLQTMRTLANNMTFLMKSIALGKEAYGLPEKEPTIHMNFVR</sequence>
<dbReference type="GO" id="GO:0016491">
    <property type="term" value="F:oxidoreductase activity"/>
    <property type="evidence" value="ECO:0007669"/>
    <property type="project" value="InterPro"/>
</dbReference>
<dbReference type="InterPro" id="IPR005025">
    <property type="entry name" value="FMN_Rdtase-like_dom"/>
</dbReference>
<dbReference type="PANTHER" id="PTHR43278:SF4">
    <property type="entry name" value="NAD(P)H-DEPENDENT FMN-CONTAINING OXIDOREDUCTASE YWQN-RELATED"/>
    <property type="match status" value="1"/>
</dbReference>
<feature type="domain" description="NADPH-dependent FMN reductase-like" evidence="3">
    <location>
        <begin position="6"/>
        <end position="156"/>
    </location>
</feature>
<dbReference type="InterPro" id="IPR051796">
    <property type="entry name" value="ISF_SsuE-like"/>
</dbReference>
<dbReference type="Gene3D" id="3.40.50.360">
    <property type="match status" value="1"/>
</dbReference>
<protein>
    <submittedName>
        <fullName evidence="4">FMN reductase</fullName>
    </submittedName>
</protein>
<evidence type="ECO:0000313" key="5">
    <source>
        <dbReference type="Proteomes" id="UP000265643"/>
    </source>
</evidence>